<dbReference type="GO" id="GO:0009982">
    <property type="term" value="F:pseudouridine synthase activity"/>
    <property type="evidence" value="ECO:0007669"/>
    <property type="project" value="InterPro"/>
</dbReference>
<proteinExistence type="predicted"/>
<evidence type="ECO:0000313" key="1">
    <source>
        <dbReference type="EMBL" id="CAD7229946.1"/>
    </source>
</evidence>
<dbReference type="SUPFAM" id="SSF55120">
    <property type="entry name" value="Pseudouridine synthase"/>
    <property type="match status" value="1"/>
</dbReference>
<dbReference type="EMBL" id="OB662369">
    <property type="protein sequence ID" value="CAD7229946.1"/>
    <property type="molecule type" value="Genomic_DNA"/>
</dbReference>
<name>A0A7R8ZN38_9CRUS</name>
<dbReference type="InterPro" id="IPR050188">
    <property type="entry name" value="RluA_PseudoU_synthase"/>
</dbReference>
<gene>
    <name evidence="1" type="ORF">CTOB1V02_LOCUS7811</name>
</gene>
<dbReference type="InterPro" id="IPR020103">
    <property type="entry name" value="PsdUridine_synth_cat_dom_sf"/>
</dbReference>
<accession>A0A7R8ZN38</accession>
<dbReference type="OrthoDB" id="424794at2759"/>
<dbReference type="PANTHER" id="PTHR21600:SF40">
    <property type="entry name" value="PSEUDOURIDYLATE SYNTHASE RPUSD2"/>
    <property type="match status" value="1"/>
</dbReference>
<dbReference type="GO" id="GO:0000455">
    <property type="term" value="P:enzyme-directed rRNA pseudouridine synthesis"/>
    <property type="evidence" value="ECO:0007669"/>
    <property type="project" value="TreeGrafter"/>
</dbReference>
<dbReference type="GO" id="GO:0003723">
    <property type="term" value="F:RNA binding"/>
    <property type="evidence" value="ECO:0007669"/>
    <property type="project" value="InterPro"/>
</dbReference>
<reference evidence="1" key="1">
    <citation type="submission" date="2020-11" db="EMBL/GenBank/DDBJ databases">
        <authorList>
            <person name="Tran Van P."/>
        </authorList>
    </citation>
    <scope>NUCLEOTIDE SEQUENCE</scope>
</reference>
<protein>
    <submittedName>
        <fullName evidence="1">Uncharacterized protein</fullName>
    </submittedName>
</protein>
<feature type="non-terminal residue" evidence="1">
    <location>
        <position position="335"/>
    </location>
</feature>
<dbReference type="Pfam" id="PF00849">
    <property type="entry name" value="PseudoU_synth_2"/>
    <property type="match status" value="1"/>
</dbReference>
<dbReference type="InterPro" id="IPR006145">
    <property type="entry name" value="PsdUridine_synth_RsuA/RluA"/>
</dbReference>
<organism evidence="1">
    <name type="scientific">Cyprideis torosa</name>
    <dbReference type="NCBI Taxonomy" id="163714"/>
    <lineage>
        <taxon>Eukaryota</taxon>
        <taxon>Metazoa</taxon>
        <taxon>Ecdysozoa</taxon>
        <taxon>Arthropoda</taxon>
        <taxon>Crustacea</taxon>
        <taxon>Oligostraca</taxon>
        <taxon>Ostracoda</taxon>
        <taxon>Podocopa</taxon>
        <taxon>Podocopida</taxon>
        <taxon>Cytherocopina</taxon>
        <taxon>Cytheroidea</taxon>
        <taxon>Cytherideidae</taxon>
        <taxon>Cyprideis</taxon>
    </lineage>
</organism>
<dbReference type="Gene3D" id="3.30.2350.10">
    <property type="entry name" value="Pseudouridine synthase"/>
    <property type="match status" value="1"/>
</dbReference>
<sequence length="335" mass="38036">MEDSVDGRFGRWKIRSMEDSVDGRFGQFVLKSLDWIAAVVLDSLDWIVVVVLKSLDWIAVSKHQITLKIIQLSEADLLEGGICSLRKVRPYLSKMSIPVPCTSWNVMDTKEFLVSTFYVSAHGVLEKKNEAGEILVNDRVERLDRKLQKHDVITAILHMHEPPVIDIPPTIIYQDDSILVVNKPPSVVVHPAYRFKWNSLTDILLLEHADSIDLSRDSPILKTVHRLDKQVSGILVSCKSREAANEWSKYFQLRVVKKTYLAIVEGEFPAEKVVCDARVQRPKGLALSFISESGKKCQTVFQRIKVSNCRSRSLVLCQPITGRGHQIRVHLQYLG</sequence>
<dbReference type="PANTHER" id="PTHR21600">
    <property type="entry name" value="MITOCHONDRIAL RNA PSEUDOURIDINE SYNTHASE"/>
    <property type="match status" value="1"/>
</dbReference>
<dbReference type="AlphaFoldDB" id="A0A7R8ZN38"/>